<dbReference type="Gene3D" id="2.90.10.10">
    <property type="entry name" value="Bulb-type lectin domain"/>
    <property type="match status" value="1"/>
</dbReference>
<dbReference type="PROSITE" id="PS50011">
    <property type="entry name" value="PROTEIN_KINASE_DOM"/>
    <property type="match status" value="1"/>
</dbReference>
<feature type="transmembrane region" description="Helical" evidence="20">
    <location>
        <begin position="403"/>
        <end position="424"/>
    </location>
</feature>
<feature type="chain" id="PRO_5042904020" description="Receptor-like serine/threonine-protein kinase" evidence="21">
    <location>
        <begin position="29"/>
        <end position="800"/>
    </location>
</feature>
<dbReference type="Pfam" id="PF08276">
    <property type="entry name" value="PAN_2"/>
    <property type="match status" value="1"/>
</dbReference>
<dbReference type="AlphaFoldDB" id="A0AAN8ZC01"/>
<keyword evidence="2" id="KW-1003">Cell membrane</keyword>
<dbReference type="SMART" id="SM00108">
    <property type="entry name" value="B_lectin"/>
    <property type="match status" value="1"/>
</dbReference>
<keyword evidence="7" id="KW-0430">Lectin</keyword>
<keyword evidence="9 18" id="KW-0418">Kinase</keyword>
<dbReference type="InterPro" id="IPR024171">
    <property type="entry name" value="SRK-like_kinase"/>
</dbReference>
<keyword evidence="15" id="KW-0325">Glycoprotein</keyword>
<keyword evidence="8 18" id="KW-0547">Nucleotide-binding</keyword>
<dbReference type="InterPro" id="IPR001245">
    <property type="entry name" value="Ser-Thr/Tyr_kinase_cat_dom"/>
</dbReference>
<keyword evidence="11 20" id="KW-1133">Transmembrane helix</keyword>
<evidence type="ECO:0000256" key="10">
    <source>
        <dbReference type="ARBA" id="ARBA00022840"/>
    </source>
</evidence>
<feature type="domain" description="Bulb-type lectin" evidence="23">
    <location>
        <begin position="31"/>
        <end position="154"/>
    </location>
</feature>
<dbReference type="PANTHER" id="PTHR27002">
    <property type="entry name" value="RECEPTOR-LIKE SERINE/THREONINE-PROTEIN KINASE SD1-8"/>
    <property type="match status" value="1"/>
</dbReference>
<keyword evidence="4 18" id="KW-0808">Transferase</keyword>
<dbReference type="GO" id="GO:0030246">
    <property type="term" value="F:carbohydrate binding"/>
    <property type="evidence" value="ECO:0007669"/>
    <property type="project" value="UniProtKB-KW"/>
</dbReference>
<dbReference type="SMART" id="SM00220">
    <property type="entry name" value="S_TKc"/>
    <property type="match status" value="1"/>
</dbReference>
<evidence type="ECO:0000256" key="13">
    <source>
        <dbReference type="ARBA" id="ARBA00023157"/>
    </source>
</evidence>
<dbReference type="InterPro" id="IPR003609">
    <property type="entry name" value="Pan_app"/>
</dbReference>
<dbReference type="Gene3D" id="1.10.510.10">
    <property type="entry name" value="Transferase(Phosphotransferase) domain 1"/>
    <property type="match status" value="1"/>
</dbReference>
<evidence type="ECO:0000256" key="1">
    <source>
        <dbReference type="ARBA" id="ARBA00004251"/>
    </source>
</evidence>
<keyword evidence="14" id="KW-0675">Receptor</keyword>
<organism evidence="25 26">
    <name type="scientific">Dillenia turbinata</name>
    <dbReference type="NCBI Taxonomy" id="194707"/>
    <lineage>
        <taxon>Eukaryota</taxon>
        <taxon>Viridiplantae</taxon>
        <taxon>Streptophyta</taxon>
        <taxon>Embryophyta</taxon>
        <taxon>Tracheophyta</taxon>
        <taxon>Spermatophyta</taxon>
        <taxon>Magnoliopsida</taxon>
        <taxon>eudicotyledons</taxon>
        <taxon>Gunneridae</taxon>
        <taxon>Pentapetalae</taxon>
        <taxon>Dilleniales</taxon>
        <taxon>Dilleniaceae</taxon>
        <taxon>Dillenia</taxon>
    </lineage>
</organism>
<feature type="signal peptide" evidence="21">
    <location>
        <begin position="1"/>
        <end position="28"/>
    </location>
</feature>
<evidence type="ECO:0000259" key="23">
    <source>
        <dbReference type="PROSITE" id="PS50927"/>
    </source>
</evidence>
<evidence type="ECO:0000256" key="16">
    <source>
        <dbReference type="ARBA" id="ARBA00047899"/>
    </source>
</evidence>
<evidence type="ECO:0000256" key="21">
    <source>
        <dbReference type="SAM" id="SignalP"/>
    </source>
</evidence>
<evidence type="ECO:0000256" key="5">
    <source>
        <dbReference type="ARBA" id="ARBA00022692"/>
    </source>
</evidence>
<gene>
    <name evidence="25" type="ORF">RJ641_035059</name>
</gene>
<dbReference type="PROSITE" id="PS50927">
    <property type="entry name" value="BULB_LECTIN"/>
    <property type="match status" value="1"/>
</dbReference>
<feature type="domain" description="Protein kinase" evidence="22">
    <location>
        <begin position="482"/>
        <end position="763"/>
    </location>
</feature>
<dbReference type="Gene3D" id="3.30.200.20">
    <property type="entry name" value="Phosphorylase Kinase, domain 1"/>
    <property type="match status" value="1"/>
</dbReference>
<evidence type="ECO:0000256" key="2">
    <source>
        <dbReference type="ARBA" id="ARBA00022475"/>
    </source>
</evidence>
<evidence type="ECO:0000313" key="25">
    <source>
        <dbReference type="EMBL" id="KAK6934904.1"/>
    </source>
</evidence>
<evidence type="ECO:0000259" key="24">
    <source>
        <dbReference type="PROSITE" id="PS50948"/>
    </source>
</evidence>
<comment type="subcellular location">
    <subcellularLocation>
        <location evidence="1">Cell membrane</location>
        <topology evidence="1">Single-pass type I membrane protein</topology>
    </subcellularLocation>
</comment>
<dbReference type="EC" id="2.7.11.1" evidence="18"/>
<evidence type="ECO:0000256" key="3">
    <source>
        <dbReference type="ARBA" id="ARBA00022527"/>
    </source>
</evidence>
<evidence type="ECO:0000256" key="7">
    <source>
        <dbReference type="ARBA" id="ARBA00022734"/>
    </source>
</evidence>
<dbReference type="Proteomes" id="UP001370490">
    <property type="component" value="Unassembled WGS sequence"/>
</dbReference>
<comment type="caution">
    <text evidence="25">The sequence shown here is derived from an EMBL/GenBank/DDBJ whole genome shotgun (WGS) entry which is preliminary data.</text>
</comment>
<evidence type="ECO:0000256" key="17">
    <source>
        <dbReference type="ARBA" id="ARBA00048679"/>
    </source>
</evidence>
<dbReference type="GO" id="GO:0004674">
    <property type="term" value="F:protein serine/threonine kinase activity"/>
    <property type="evidence" value="ECO:0007669"/>
    <property type="project" value="UniProtKB-KW"/>
</dbReference>
<evidence type="ECO:0000256" key="12">
    <source>
        <dbReference type="ARBA" id="ARBA00023136"/>
    </source>
</evidence>
<evidence type="ECO:0000313" key="26">
    <source>
        <dbReference type="Proteomes" id="UP001370490"/>
    </source>
</evidence>
<comment type="catalytic activity">
    <reaction evidence="17 18">
        <text>L-seryl-[protein] + ATP = O-phospho-L-seryl-[protein] + ADP + H(+)</text>
        <dbReference type="Rhea" id="RHEA:17989"/>
        <dbReference type="Rhea" id="RHEA-COMP:9863"/>
        <dbReference type="Rhea" id="RHEA-COMP:11604"/>
        <dbReference type="ChEBI" id="CHEBI:15378"/>
        <dbReference type="ChEBI" id="CHEBI:29999"/>
        <dbReference type="ChEBI" id="CHEBI:30616"/>
        <dbReference type="ChEBI" id="CHEBI:83421"/>
        <dbReference type="ChEBI" id="CHEBI:456216"/>
        <dbReference type="EC" id="2.7.11.1"/>
    </reaction>
</comment>
<evidence type="ECO:0000256" key="18">
    <source>
        <dbReference type="PIRNR" id="PIRNR000641"/>
    </source>
</evidence>
<dbReference type="InterPro" id="IPR001480">
    <property type="entry name" value="Bulb-type_lectin_dom"/>
</dbReference>
<evidence type="ECO:0000256" key="19">
    <source>
        <dbReference type="SAM" id="MobiDB-lite"/>
    </source>
</evidence>
<feature type="compositionally biased region" description="Basic and acidic residues" evidence="19">
    <location>
        <begin position="775"/>
        <end position="786"/>
    </location>
</feature>
<dbReference type="GO" id="GO:0005524">
    <property type="term" value="F:ATP binding"/>
    <property type="evidence" value="ECO:0007669"/>
    <property type="project" value="UniProtKB-KW"/>
</dbReference>
<comment type="catalytic activity">
    <reaction evidence="16 18">
        <text>L-threonyl-[protein] + ATP = O-phospho-L-threonyl-[protein] + ADP + H(+)</text>
        <dbReference type="Rhea" id="RHEA:46608"/>
        <dbReference type="Rhea" id="RHEA-COMP:11060"/>
        <dbReference type="Rhea" id="RHEA-COMP:11605"/>
        <dbReference type="ChEBI" id="CHEBI:15378"/>
        <dbReference type="ChEBI" id="CHEBI:30013"/>
        <dbReference type="ChEBI" id="CHEBI:30616"/>
        <dbReference type="ChEBI" id="CHEBI:61977"/>
        <dbReference type="ChEBI" id="CHEBI:456216"/>
        <dbReference type="EC" id="2.7.11.1"/>
    </reaction>
</comment>
<name>A0AAN8ZC01_9MAGN</name>
<dbReference type="InterPro" id="IPR011009">
    <property type="entry name" value="Kinase-like_dom_sf"/>
</dbReference>
<accession>A0AAN8ZC01</accession>
<evidence type="ECO:0000256" key="15">
    <source>
        <dbReference type="ARBA" id="ARBA00023180"/>
    </source>
</evidence>
<dbReference type="Pfam" id="PF01453">
    <property type="entry name" value="B_lectin"/>
    <property type="match status" value="1"/>
</dbReference>
<dbReference type="PANTHER" id="PTHR27002:SF1063">
    <property type="entry name" value="RECEPTOR-LIKE SERINE_THREONINE-PROTEIN KINASE"/>
    <property type="match status" value="1"/>
</dbReference>
<keyword evidence="13" id="KW-1015">Disulfide bond</keyword>
<feature type="region of interest" description="Disordered" evidence="19">
    <location>
        <begin position="773"/>
        <end position="800"/>
    </location>
</feature>
<comment type="similarity">
    <text evidence="18">Belongs to the protein kinase superfamily. Ser/Thr protein kinase family.</text>
</comment>
<dbReference type="SUPFAM" id="SSF51110">
    <property type="entry name" value="alpha-D-mannose-specific plant lectins"/>
    <property type="match status" value="1"/>
</dbReference>
<evidence type="ECO:0000256" key="14">
    <source>
        <dbReference type="ARBA" id="ARBA00023170"/>
    </source>
</evidence>
<dbReference type="SUPFAM" id="SSF56112">
    <property type="entry name" value="Protein kinase-like (PK-like)"/>
    <property type="match status" value="1"/>
</dbReference>
<dbReference type="EMBL" id="JBAMMX010000008">
    <property type="protein sequence ID" value="KAK6934904.1"/>
    <property type="molecule type" value="Genomic_DNA"/>
</dbReference>
<evidence type="ECO:0000256" key="4">
    <source>
        <dbReference type="ARBA" id="ARBA00022679"/>
    </source>
</evidence>
<evidence type="ECO:0000256" key="11">
    <source>
        <dbReference type="ARBA" id="ARBA00022989"/>
    </source>
</evidence>
<keyword evidence="12 20" id="KW-0472">Membrane</keyword>
<dbReference type="InterPro" id="IPR000719">
    <property type="entry name" value="Prot_kinase_dom"/>
</dbReference>
<sequence length="800" mass="90112">MAEQRIFSYTALLLIFISIYASSSQVQASQNSTLNQVDKLNSSVFLASENGKFNLGFFSDKWSNYYLGIWLVNDMDDEKHKVWMANQNTPIPPNSDPALYIDEQGILRISYNGSDEGIKLSSSVSTRNVTATLLDSGNFVLEEVNDDGSGGRNLWQSFDFPTDTLLPGMKLGVNHKTGQTWSLTSSLSSDVPADGAFSFEWDHSEQQLIVKQRGSVRWKSGKFSGNKFEFFNPFVGFDNYSFTIVSNNDEDYFTYTVWNSETNLYQSQSTKWVLDYQGQIYQEDNNVIVKVDLCYGYNTDAGCQKWDQPGCRSDKNKFDYKSGSFGGQPSLDSNMNLSISDCRDRCWNDCSCAGFSTLPSKGTGCMFWSKRWKFTADYTGDSDFSYVLINQQELSDKGTRNEWIWSGTTVPVAIGLLIMGIICYMRKRKLEQQAAIAEEKASQENYLLDLVSGDKDHNSSEHKGTEVKMFSFASIMAATDSFAETNKLGEGGFGPVYRGKLLEGQEIAVKRLSRGSKQGVMEFKNEIVLIAELQHMNLVRLLGCCIKGDEKMLVYEYLPNKSLDSFLFDPIRRKMLDWTKRLAIIEGIAQGLLYLHKYSRLRVIHRDLKASNILLDENMNPKISDFGLARIFEQNESEGNTRRVVGTYGYMSPEYAMDGIFSVKSDVFSFGVIMLEIVSGRKNSTNFNPKSSLNLVGYAWELWNNGDASELVDPVLGNSCPKEQFQRCIQIGLLCVEENPMDRPIMPEVVSMLTNVSVPLPILRKPGFSTGRNGIDGDFRDSRTEEDSINEVTVSVMDGR</sequence>
<dbReference type="PROSITE" id="PS50948">
    <property type="entry name" value="PAN"/>
    <property type="match status" value="1"/>
</dbReference>
<keyword evidence="26" id="KW-1185">Reference proteome</keyword>
<evidence type="ECO:0000256" key="6">
    <source>
        <dbReference type="ARBA" id="ARBA00022729"/>
    </source>
</evidence>
<dbReference type="CDD" id="cd14066">
    <property type="entry name" value="STKc_IRAK"/>
    <property type="match status" value="1"/>
</dbReference>
<dbReference type="PIRSF" id="PIRSF000641">
    <property type="entry name" value="SRK"/>
    <property type="match status" value="1"/>
</dbReference>
<dbReference type="GO" id="GO:0005886">
    <property type="term" value="C:plasma membrane"/>
    <property type="evidence" value="ECO:0007669"/>
    <property type="project" value="UniProtKB-SubCell"/>
</dbReference>
<feature type="domain" description="Apple" evidence="24">
    <location>
        <begin position="311"/>
        <end position="391"/>
    </location>
</feature>
<evidence type="ECO:0000256" key="20">
    <source>
        <dbReference type="SAM" id="Phobius"/>
    </source>
</evidence>
<keyword evidence="3 18" id="KW-0723">Serine/threonine-protein kinase</keyword>
<evidence type="ECO:0000259" key="22">
    <source>
        <dbReference type="PROSITE" id="PS50011"/>
    </source>
</evidence>
<proteinExistence type="inferred from homology"/>
<reference evidence="25 26" key="1">
    <citation type="submission" date="2023-12" db="EMBL/GenBank/DDBJ databases">
        <title>A high-quality genome assembly for Dillenia turbinata (Dilleniales).</title>
        <authorList>
            <person name="Chanderbali A."/>
        </authorList>
    </citation>
    <scope>NUCLEOTIDE SEQUENCE [LARGE SCALE GENOMIC DNA]</scope>
    <source>
        <strain evidence="25">LSX21</strain>
        <tissue evidence="25">Leaf</tissue>
    </source>
</reference>
<dbReference type="FunFam" id="3.30.200.20:FF:000330">
    <property type="entry name" value="G-type lectin S-receptor-like serine/threonine-protein kinase At4g03230"/>
    <property type="match status" value="1"/>
</dbReference>
<dbReference type="FunFam" id="1.10.510.10:FF:000060">
    <property type="entry name" value="G-type lectin S-receptor-like serine/threonine-protein kinase"/>
    <property type="match status" value="1"/>
</dbReference>
<dbReference type="PROSITE" id="PS00108">
    <property type="entry name" value="PROTEIN_KINASE_ST"/>
    <property type="match status" value="1"/>
</dbReference>
<keyword evidence="5 20" id="KW-0812">Transmembrane</keyword>
<dbReference type="InterPro" id="IPR036426">
    <property type="entry name" value="Bulb-type_lectin_dom_sf"/>
</dbReference>
<dbReference type="InterPro" id="IPR008271">
    <property type="entry name" value="Ser/Thr_kinase_AS"/>
</dbReference>
<evidence type="ECO:0000256" key="8">
    <source>
        <dbReference type="ARBA" id="ARBA00022741"/>
    </source>
</evidence>
<protein>
    <recommendedName>
        <fullName evidence="18">Receptor-like serine/threonine-protein kinase</fullName>
        <ecNumber evidence="18">2.7.11.1</ecNumber>
    </recommendedName>
</protein>
<keyword evidence="10 18" id="KW-0067">ATP-binding</keyword>
<keyword evidence="6 21" id="KW-0732">Signal</keyword>
<evidence type="ECO:0000256" key="9">
    <source>
        <dbReference type="ARBA" id="ARBA00022777"/>
    </source>
</evidence>
<dbReference type="Pfam" id="PF07714">
    <property type="entry name" value="PK_Tyr_Ser-Thr"/>
    <property type="match status" value="1"/>
</dbReference>